<dbReference type="EMBL" id="CP075371">
    <property type="protein sequence ID" value="QVT77660.1"/>
    <property type="molecule type" value="Genomic_DNA"/>
</dbReference>
<name>A0ABX8ECR2_9ACTN</name>
<accession>A0ABX8ECR2</accession>
<evidence type="ECO:0000256" key="7">
    <source>
        <dbReference type="ARBA" id="ARBA00023136"/>
    </source>
</evidence>
<feature type="transmembrane region" description="Helical" evidence="8">
    <location>
        <begin position="267"/>
        <end position="284"/>
    </location>
</feature>
<evidence type="ECO:0000256" key="8">
    <source>
        <dbReference type="SAM" id="Phobius"/>
    </source>
</evidence>
<evidence type="ECO:0000256" key="4">
    <source>
        <dbReference type="ARBA" id="ARBA00022679"/>
    </source>
</evidence>
<feature type="transmembrane region" description="Helical" evidence="8">
    <location>
        <begin position="322"/>
        <end position="342"/>
    </location>
</feature>
<evidence type="ECO:0000256" key="6">
    <source>
        <dbReference type="ARBA" id="ARBA00022989"/>
    </source>
</evidence>
<comment type="subcellular location">
    <subcellularLocation>
        <location evidence="1">Cell membrane</location>
        <topology evidence="1">Multi-pass membrane protein</topology>
    </subcellularLocation>
</comment>
<evidence type="ECO:0000256" key="3">
    <source>
        <dbReference type="ARBA" id="ARBA00022676"/>
    </source>
</evidence>
<keyword evidence="7 8" id="KW-0472">Membrane</keyword>
<keyword evidence="6 8" id="KW-1133">Transmembrane helix</keyword>
<organism evidence="10 11">
    <name type="scientific">Nocardioides aquaticus</name>
    <dbReference type="NCBI Taxonomy" id="160826"/>
    <lineage>
        <taxon>Bacteria</taxon>
        <taxon>Bacillati</taxon>
        <taxon>Actinomycetota</taxon>
        <taxon>Actinomycetes</taxon>
        <taxon>Propionibacteriales</taxon>
        <taxon>Nocardioidaceae</taxon>
        <taxon>Nocardioides</taxon>
    </lineage>
</organism>
<protein>
    <recommendedName>
        <fullName evidence="9">Glycosyltransferase RgtA/B/C/D-like domain-containing protein</fullName>
    </recommendedName>
</protein>
<proteinExistence type="predicted"/>
<keyword evidence="3" id="KW-0328">Glycosyltransferase</keyword>
<feature type="transmembrane region" description="Helical" evidence="8">
    <location>
        <begin position="191"/>
        <end position="212"/>
    </location>
</feature>
<dbReference type="PANTHER" id="PTHR33908:SF11">
    <property type="entry name" value="MEMBRANE PROTEIN"/>
    <property type="match status" value="1"/>
</dbReference>
<feature type="domain" description="Glycosyltransferase RgtA/B/C/D-like" evidence="9">
    <location>
        <begin position="50"/>
        <end position="209"/>
    </location>
</feature>
<gene>
    <name evidence="10" type="ORF">ENKNEFLB_00024</name>
</gene>
<feature type="transmembrane region" description="Helical" evidence="8">
    <location>
        <begin position="290"/>
        <end position="310"/>
    </location>
</feature>
<evidence type="ECO:0000256" key="5">
    <source>
        <dbReference type="ARBA" id="ARBA00022692"/>
    </source>
</evidence>
<dbReference type="PANTHER" id="PTHR33908">
    <property type="entry name" value="MANNOSYLTRANSFERASE YKCB-RELATED"/>
    <property type="match status" value="1"/>
</dbReference>
<evidence type="ECO:0000313" key="10">
    <source>
        <dbReference type="EMBL" id="QVT77660.1"/>
    </source>
</evidence>
<keyword evidence="5 8" id="KW-0812">Transmembrane</keyword>
<reference evidence="10 11" key="1">
    <citation type="submission" date="2021-05" db="EMBL/GenBank/DDBJ databases">
        <title>Complete genome of Nocardioides aquaticus KCTC 9944T isolated from meromictic and hypersaline Ekho Lake, Antarctica.</title>
        <authorList>
            <person name="Hwang K."/>
            <person name="Kim K.M."/>
            <person name="Choe H."/>
        </authorList>
    </citation>
    <scope>NUCLEOTIDE SEQUENCE [LARGE SCALE GENOMIC DNA]</scope>
    <source>
        <strain evidence="10 11">KCTC 9944</strain>
    </source>
</reference>
<evidence type="ECO:0000256" key="2">
    <source>
        <dbReference type="ARBA" id="ARBA00022475"/>
    </source>
</evidence>
<feature type="transmembrane region" description="Helical" evidence="8">
    <location>
        <begin position="232"/>
        <end position="260"/>
    </location>
</feature>
<dbReference type="Proteomes" id="UP000679307">
    <property type="component" value="Chromosome"/>
</dbReference>
<keyword evidence="4" id="KW-0808">Transferase</keyword>
<feature type="transmembrane region" description="Helical" evidence="8">
    <location>
        <begin position="70"/>
        <end position="90"/>
    </location>
</feature>
<dbReference type="InterPro" id="IPR038731">
    <property type="entry name" value="RgtA/B/C-like"/>
</dbReference>
<keyword evidence="2" id="KW-1003">Cell membrane</keyword>
<dbReference type="RefSeq" id="WP_214057350.1">
    <property type="nucleotide sequence ID" value="NZ_BAAAHS010000174.1"/>
</dbReference>
<evidence type="ECO:0000313" key="11">
    <source>
        <dbReference type="Proteomes" id="UP000679307"/>
    </source>
</evidence>
<evidence type="ECO:0000256" key="1">
    <source>
        <dbReference type="ARBA" id="ARBA00004651"/>
    </source>
</evidence>
<feature type="transmembrane region" description="Helical" evidence="8">
    <location>
        <begin position="120"/>
        <end position="142"/>
    </location>
</feature>
<keyword evidence="11" id="KW-1185">Reference proteome</keyword>
<sequence>MQALPPFARAPVLGAMAAVALALTLASPAYGYHRDELYFRMLPPQWGYVDQPPLTPLIARATTLLADETWALHVPATLLMAVSVAVVALITRELGGDRTAQTLCAWAYATSLLPLEFARVLLTATVDLVVWPLVVLLVLRAVRRDEPRWWLAVGLVVGLSTYNKWLVSLLVLSLAAGIAMLGPRRLLRSPWVWGAGLLALALAAPNLAYQATNGWPQLDMGRALARHNATEVRLLALPILLVMLGLPLVPVWVVGLVALWRGRHGWGDVRFLAAALPVLLVLVVTGGSQFYYSLGLLTAVLAAGCVVVVRWWRDGPRSRARWVAAGVVVNAATSAVIALPLIPVEHLGSTPVPLFNQIAQDQVGWEEYVADVARVRDALPVEDRARAVVVTDNYGEAGAIDRYGAAHGIDEVYSAQNELYLQGRPPEEATLAVVVGTRIGILRRIFRDCRIGGRLDHGLGVDSQEQGRPVTVCDLPRGGWEAVWPRLQHYD</sequence>
<dbReference type="Pfam" id="PF13231">
    <property type="entry name" value="PMT_2"/>
    <property type="match status" value="1"/>
</dbReference>
<dbReference type="InterPro" id="IPR050297">
    <property type="entry name" value="LipidA_mod_glycosyltrf_83"/>
</dbReference>
<evidence type="ECO:0000259" key="9">
    <source>
        <dbReference type="Pfam" id="PF13231"/>
    </source>
</evidence>